<comment type="similarity">
    <text evidence="1">Belongs to the peptidase S1C family.</text>
</comment>
<dbReference type="PRINTS" id="PR00834">
    <property type="entry name" value="PROTEASES2C"/>
</dbReference>
<sequence length="248" mass="25723">MFMDGRTARASVVGTDPATDVAILRLNNDITSLKTLPLGDSDQLRVGQVAVAIGNPLGFQSSVSTGVVSALGRSLRSQAGRLIDNIIQTDVALNPGNSGGPLVDSSGRVIGVNTAIIQGAQAISFSVPINTAEFVASQIMTYGTVKRGYVGIYGVTKPSPTNLVRTLGHKASTFVEVVQVEPSGPAAAAGILPGDWIIAFNGQALPSLDALYSYMTKMPPNTEATFTIIRNGSTVQNVKVKLGLSPAK</sequence>
<dbReference type="InterPro" id="IPR001478">
    <property type="entry name" value="PDZ"/>
</dbReference>
<protein>
    <recommendedName>
        <fullName evidence="4">PDZ domain-containing protein</fullName>
    </recommendedName>
</protein>
<dbReference type="InterPro" id="IPR036034">
    <property type="entry name" value="PDZ_sf"/>
</dbReference>
<evidence type="ECO:0000256" key="3">
    <source>
        <dbReference type="ARBA" id="ARBA00022801"/>
    </source>
</evidence>
<name>A0A7R9UB51_9STRA</name>
<dbReference type="PANTHER" id="PTHR43343">
    <property type="entry name" value="PEPTIDASE S12"/>
    <property type="match status" value="1"/>
</dbReference>
<dbReference type="InterPro" id="IPR009003">
    <property type="entry name" value="Peptidase_S1_PA"/>
</dbReference>
<dbReference type="InterPro" id="IPR051201">
    <property type="entry name" value="Chloro_Bact_Ser_Proteases"/>
</dbReference>
<dbReference type="Gene3D" id="2.30.42.10">
    <property type="match status" value="1"/>
</dbReference>
<dbReference type="Gene3D" id="2.40.10.120">
    <property type="match status" value="1"/>
</dbReference>
<dbReference type="PANTHER" id="PTHR43343:SF3">
    <property type="entry name" value="PROTEASE DO-LIKE 8, CHLOROPLASTIC"/>
    <property type="match status" value="1"/>
</dbReference>
<evidence type="ECO:0000256" key="1">
    <source>
        <dbReference type="ARBA" id="ARBA00010541"/>
    </source>
</evidence>
<reference evidence="5" key="1">
    <citation type="submission" date="2021-01" db="EMBL/GenBank/DDBJ databases">
        <authorList>
            <person name="Corre E."/>
            <person name="Pelletier E."/>
            <person name="Niang G."/>
            <person name="Scheremetjew M."/>
            <person name="Finn R."/>
            <person name="Kale V."/>
            <person name="Holt S."/>
            <person name="Cochrane G."/>
            <person name="Meng A."/>
            <person name="Brown T."/>
            <person name="Cohen L."/>
        </authorList>
    </citation>
    <scope>NUCLEOTIDE SEQUENCE</scope>
    <source>
        <strain evidence="5">CCMP2078</strain>
    </source>
</reference>
<dbReference type="SUPFAM" id="SSF50156">
    <property type="entry name" value="PDZ domain-like"/>
    <property type="match status" value="1"/>
</dbReference>
<keyword evidence="2" id="KW-0645">Protease</keyword>
<dbReference type="SUPFAM" id="SSF50494">
    <property type="entry name" value="Trypsin-like serine proteases"/>
    <property type="match status" value="1"/>
</dbReference>
<evidence type="ECO:0000259" key="4">
    <source>
        <dbReference type="SMART" id="SM00228"/>
    </source>
</evidence>
<dbReference type="AlphaFoldDB" id="A0A7R9UB51"/>
<proteinExistence type="inferred from homology"/>
<dbReference type="InterPro" id="IPR001940">
    <property type="entry name" value="Peptidase_S1C"/>
</dbReference>
<gene>
    <name evidence="5" type="ORF">PPYR1160_LOCUS9966</name>
</gene>
<dbReference type="Pfam" id="PF13365">
    <property type="entry name" value="Trypsin_2"/>
    <property type="match status" value="1"/>
</dbReference>
<dbReference type="SMART" id="SM00228">
    <property type="entry name" value="PDZ"/>
    <property type="match status" value="1"/>
</dbReference>
<dbReference type="GO" id="GO:0006508">
    <property type="term" value="P:proteolysis"/>
    <property type="evidence" value="ECO:0007669"/>
    <property type="project" value="UniProtKB-KW"/>
</dbReference>
<accession>A0A7R9UB51</accession>
<keyword evidence="3" id="KW-0378">Hydrolase</keyword>
<dbReference type="Pfam" id="PF13180">
    <property type="entry name" value="PDZ_2"/>
    <property type="match status" value="1"/>
</dbReference>
<evidence type="ECO:0000313" key="5">
    <source>
        <dbReference type="EMBL" id="CAD8260464.1"/>
    </source>
</evidence>
<feature type="domain" description="PDZ" evidence="4">
    <location>
        <begin position="148"/>
        <end position="232"/>
    </location>
</feature>
<dbReference type="EMBL" id="HBEA01013104">
    <property type="protein sequence ID" value="CAD8260464.1"/>
    <property type="molecule type" value="Transcribed_RNA"/>
</dbReference>
<organism evidence="5">
    <name type="scientific">Pinguiococcus pyrenoidosus</name>
    <dbReference type="NCBI Taxonomy" id="172671"/>
    <lineage>
        <taxon>Eukaryota</taxon>
        <taxon>Sar</taxon>
        <taxon>Stramenopiles</taxon>
        <taxon>Ochrophyta</taxon>
        <taxon>Pinguiophyceae</taxon>
        <taxon>Pinguiochrysidales</taxon>
        <taxon>Pinguiochrysidaceae</taxon>
        <taxon>Pinguiococcus</taxon>
    </lineage>
</organism>
<evidence type="ECO:0000256" key="2">
    <source>
        <dbReference type="ARBA" id="ARBA00022670"/>
    </source>
</evidence>
<dbReference type="GO" id="GO:0004252">
    <property type="term" value="F:serine-type endopeptidase activity"/>
    <property type="evidence" value="ECO:0007669"/>
    <property type="project" value="InterPro"/>
</dbReference>